<evidence type="ECO:0000313" key="1">
    <source>
        <dbReference type="EMBL" id="QCA29673.1"/>
    </source>
</evidence>
<dbReference type="GeneID" id="39759724"/>
<sequence length="120" mass="13895">MSSVVETCPTNSKSRRGNRIVEMMRVNAGSSWINHERKERELVLDISLFPFAKFNETSILLDLDHFRKGKQVKYLGTQEALERKTHVTLITIGHQVGTSHTYRIVGIEYVRKNVKLLLQR</sequence>
<reference evidence="1 3" key="2">
    <citation type="submission" date="2019-04" db="EMBL/GenBank/DDBJ databases">
        <authorList>
            <person name="Ge Y."/>
        </authorList>
    </citation>
    <scope>NUCLEOTIDE SEQUENCE [LARGE SCALE GENOMIC DNA]</scope>
    <source>
        <strain evidence="1">CF-49</strain>
        <strain evidence="3">personal::cf-49</strain>
        <plasmid evidence="1 3">punnamed2</plasmid>
    </source>
</reference>
<keyword evidence="3" id="KW-1185">Reference proteome</keyword>
<keyword evidence="1" id="KW-0614">Plasmid</keyword>
<dbReference type="EMBL" id="CP038867">
    <property type="protein sequence ID" value="QCA29673.1"/>
    <property type="molecule type" value="Genomic_DNA"/>
</dbReference>
<dbReference type="EMBL" id="SRHU01000007">
    <property type="protein sequence ID" value="TFZ42948.1"/>
    <property type="molecule type" value="Genomic_DNA"/>
</dbReference>
<proteinExistence type="predicted"/>
<dbReference type="RefSeq" id="WP_135253574.1">
    <property type="nucleotide sequence ID" value="NZ_CP038867.1"/>
</dbReference>
<name>A0AAJ5EFM9_9ENTE</name>
<dbReference type="AlphaFoldDB" id="A0AAJ5EFM9"/>
<organism evidence="2 4">
    <name type="scientific">Vagococcus xieshaowenii</name>
    <dbReference type="NCBI Taxonomy" id="2562451"/>
    <lineage>
        <taxon>Bacteria</taxon>
        <taxon>Bacillati</taxon>
        <taxon>Bacillota</taxon>
        <taxon>Bacilli</taxon>
        <taxon>Lactobacillales</taxon>
        <taxon>Enterococcaceae</taxon>
        <taxon>Vagococcus</taxon>
    </lineage>
</organism>
<evidence type="ECO:0000313" key="2">
    <source>
        <dbReference type="EMBL" id="TFZ42948.1"/>
    </source>
</evidence>
<evidence type="ECO:0000313" key="4">
    <source>
        <dbReference type="Proteomes" id="UP000297725"/>
    </source>
</evidence>
<reference evidence="2 4" key="1">
    <citation type="submission" date="2019-03" db="EMBL/GenBank/DDBJ databases">
        <title>Vagococcus sp. was isolated fron gut of Carduelis flavirostris.</title>
        <authorList>
            <person name="Ge Y."/>
        </authorList>
    </citation>
    <scope>NUCLEOTIDE SEQUENCE [LARGE SCALE GENOMIC DNA]</scope>
    <source>
        <strain evidence="2 4">CF-210</strain>
    </source>
</reference>
<geneLocation type="plasmid" evidence="1 3">
    <name>punnamed2</name>
</geneLocation>
<dbReference type="Proteomes" id="UP000296883">
    <property type="component" value="Plasmid punnamed2"/>
</dbReference>
<accession>A0AAJ5EFM9</accession>
<gene>
    <name evidence="2" type="ORF">E4031_01555</name>
    <name evidence="1" type="ORF">E4Z98_09815</name>
</gene>
<evidence type="ECO:0000313" key="3">
    <source>
        <dbReference type="Proteomes" id="UP000296883"/>
    </source>
</evidence>
<protein>
    <submittedName>
        <fullName evidence="2">Uncharacterized protein</fullName>
    </submittedName>
</protein>
<dbReference type="Proteomes" id="UP000297725">
    <property type="component" value="Unassembled WGS sequence"/>
</dbReference>